<accession>A0A365YG46</accession>
<gene>
    <name evidence="2" type="ORF">C1H84_10390</name>
</gene>
<organism evidence="2 3">
    <name type="scientific">Glutamicibacter soli</name>
    <dbReference type="NCBI Taxonomy" id="453836"/>
    <lineage>
        <taxon>Bacteria</taxon>
        <taxon>Bacillati</taxon>
        <taxon>Actinomycetota</taxon>
        <taxon>Actinomycetes</taxon>
        <taxon>Micrococcales</taxon>
        <taxon>Micrococcaceae</taxon>
        <taxon>Glutamicibacter</taxon>
    </lineage>
</organism>
<protein>
    <submittedName>
        <fullName evidence="2">Uncharacterized protein</fullName>
    </submittedName>
</protein>
<evidence type="ECO:0000313" key="2">
    <source>
        <dbReference type="EMBL" id="RBM01260.1"/>
    </source>
</evidence>
<evidence type="ECO:0000313" key="3">
    <source>
        <dbReference type="Proteomes" id="UP000252167"/>
    </source>
</evidence>
<dbReference type="AlphaFoldDB" id="A0A365YG46"/>
<keyword evidence="1" id="KW-0812">Transmembrane</keyword>
<keyword evidence="1" id="KW-1133">Transmembrane helix</keyword>
<feature type="transmembrane region" description="Helical" evidence="1">
    <location>
        <begin position="58"/>
        <end position="79"/>
    </location>
</feature>
<feature type="transmembrane region" description="Helical" evidence="1">
    <location>
        <begin position="31"/>
        <end position="51"/>
    </location>
</feature>
<comment type="caution">
    <text evidence="2">The sequence shown here is derived from an EMBL/GenBank/DDBJ whole genome shotgun (WGS) entry which is preliminary data.</text>
</comment>
<proteinExistence type="predicted"/>
<sequence length="89" mass="8751">MTGVSLLSALAAVIAGVTAVAEVSREAGKAGFIVGIMASVFSVLGTAFVLTASTELPFAIVATIAVVPVLLWVALAIVHGKAGVAKSLS</sequence>
<keyword evidence="3" id="KW-1185">Reference proteome</keyword>
<dbReference type="Proteomes" id="UP000252167">
    <property type="component" value="Unassembled WGS sequence"/>
</dbReference>
<dbReference type="EMBL" id="POAF01000004">
    <property type="protein sequence ID" value="RBM01260.1"/>
    <property type="molecule type" value="Genomic_DNA"/>
</dbReference>
<name>A0A365YG46_9MICC</name>
<evidence type="ECO:0000256" key="1">
    <source>
        <dbReference type="SAM" id="Phobius"/>
    </source>
</evidence>
<reference evidence="2 3" key="1">
    <citation type="submission" date="2018-01" db="EMBL/GenBank/DDBJ databases">
        <title>Glutamicibacter soli strain NHPC-3 Whole genome sequence and assembly.</title>
        <authorList>
            <person name="Choudhury P."/>
            <person name="Gupta D."/>
            <person name="Sengupta K."/>
            <person name="Jawed A."/>
            <person name="Sultana N."/>
            <person name="Saha P."/>
        </authorList>
    </citation>
    <scope>NUCLEOTIDE SEQUENCE [LARGE SCALE GENOMIC DNA]</scope>
    <source>
        <strain evidence="2 3">NHPC-3</strain>
    </source>
</reference>
<keyword evidence="1" id="KW-0472">Membrane</keyword>